<dbReference type="GO" id="GO:0030170">
    <property type="term" value="F:pyridoxal phosphate binding"/>
    <property type="evidence" value="ECO:0007669"/>
    <property type="project" value="InterPro"/>
</dbReference>
<evidence type="ECO:0000256" key="5">
    <source>
        <dbReference type="ARBA" id="ARBA00023239"/>
    </source>
</evidence>
<keyword evidence="4 6" id="KW-0663">Pyridoxal phosphate</keyword>
<accession>A0A2D3ULR5</accession>
<dbReference type="OrthoDB" id="392571at2759"/>
<evidence type="ECO:0000256" key="3">
    <source>
        <dbReference type="ARBA" id="ARBA00022793"/>
    </source>
</evidence>
<protein>
    <submittedName>
        <fullName evidence="8">Related to glutamic acid decarboxylase</fullName>
    </submittedName>
</protein>
<evidence type="ECO:0000256" key="6">
    <source>
        <dbReference type="PIRSR" id="PIRSR602129-50"/>
    </source>
</evidence>
<dbReference type="Proteomes" id="UP000225277">
    <property type="component" value="Unassembled WGS sequence"/>
</dbReference>
<keyword evidence="5 7" id="KW-0456">Lyase</keyword>
<dbReference type="InterPro" id="IPR015421">
    <property type="entry name" value="PyrdxlP-dep_Trfase_major"/>
</dbReference>
<dbReference type="Pfam" id="PF00282">
    <property type="entry name" value="Pyridoxal_deC"/>
    <property type="match status" value="1"/>
</dbReference>
<name>A0A2D3ULR5_9PEZI</name>
<organism evidence="8 9">
    <name type="scientific">Ramularia collo-cygni</name>
    <dbReference type="NCBI Taxonomy" id="112498"/>
    <lineage>
        <taxon>Eukaryota</taxon>
        <taxon>Fungi</taxon>
        <taxon>Dikarya</taxon>
        <taxon>Ascomycota</taxon>
        <taxon>Pezizomycotina</taxon>
        <taxon>Dothideomycetes</taxon>
        <taxon>Dothideomycetidae</taxon>
        <taxon>Mycosphaerellales</taxon>
        <taxon>Mycosphaerellaceae</taxon>
        <taxon>Ramularia</taxon>
    </lineage>
</organism>
<dbReference type="GO" id="GO:0019752">
    <property type="term" value="P:carboxylic acid metabolic process"/>
    <property type="evidence" value="ECO:0007669"/>
    <property type="project" value="InterPro"/>
</dbReference>
<comment type="similarity">
    <text evidence="2 7">Belongs to the group II decarboxylase family.</text>
</comment>
<dbReference type="PROSITE" id="PS00392">
    <property type="entry name" value="DDC_GAD_HDC_YDC"/>
    <property type="match status" value="1"/>
</dbReference>
<dbReference type="EMBL" id="FJUY01000001">
    <property type="protein sequence ID" value="CZT15372.1"/>
    <property type="molecule type" value="Genomic_DNA"/>
</dbReference>
<dbReference type="InterPro" id="IPR015424">
    <property type="entry name" value="PyrdxlP-dep_Trfase"/>
</dbReference>
<dbReference type="InterPro" id="IPR002129">
    <property type="entry name" value="PyrdxlP-dep_de-COase"/>
</dbReference>
<dbReference type="PANTHER" id="PTHR45677">
    <property type="entry name" value="GLUTAMATE DECARBOXYLASE-RELATED"/>
    <property type="match status" value="1"/>
</dbReference>
<dbReference type="RefSeq" id="XP_023622269.1">
    <property type="nucleotide sequence ID" value="XM_023766501.1"/>
</dbReference>
<comment type="cofactor">
    <cofactor evidence="1 6 7">
        <name>pyridoxal 5'-phosphate</name>
        <dbReference type="ChEBI" id="CHEBI:597326"/>
    </cofactor>
</comment>
<feature type="modified residue" description="N6-(pyridoxal phosphate)lysine" evidence="6">
    <location>
        <position position="328"/>
    </location>
</feature>
<evidence type="ECO:0000256" key="2">
    <source>
        <dbReference type="ARBA" id="ARBA00009533"/>
    </source>
</evidence>
<evidence type="ECO:0000256" key="4">
    <source>
        <dbReference type="ARBA" id="ARBA00022898"/>
    </source>
</evidence>
<reference evidence="8 9" key="1">
    <citation type="submission" date="2016-03" db="EMBL/GenBank/DDBJ databases">
        <authorList>
            <person name="Ploux O."/>
        </authorList>
    </citation>
    <scope>NUCLEOTIDE SEQUENCE [LARGE SCALE GENOMIC DNA]</scope>
    <source>
        <strain evidence="8 9">URUG2</strain>
    </source>
</reference>
<gene>
    <name evidence="8" type="ORF">RCC_12180</name>
</gene>
<dbReference type="PANTHER" id="PTHR45677:SF8">
    <property type="entry name" value="CYSTEINE SULFINIC ACID DECARBOXYLASE"/>
    <property type="match status" value="1"/>
</dbReference>
<dbReference type="SUPFAM" id="SSF53383">
    <property type="entry name" value="PLP-dependent transferases"/>
    <property type="match status" value="1"/>
</dbReference>
<keyword evidence="3" id="KW-0210">Decarboxylase</keyword>
<dbReference type="STRING" id="112498.A0A2D3ULR5"/>
<evidence type="ECO:0000313" key="8">
    <source>
        <dbReference type="EMBL" id="CZT15372.1"/>
    </source>
</evidence>
<sequence>MTTNGTLNSASNGVKPLRRAEEAEDLLTAVQKLITAFIQAADENATTKSAGIASNQDGMKQRSVLVDQKTPAQIKKLLPTTLPNEPQGREAFLSTISTLLQQSVNTWDQGFLDKLYSSTTPVGLASDLVLSALNTNAHVFAVSPALTIIEKTTARQLANMFGFQGPFAGGVSQPGGSAANAMSMVVARNCLFPETKREGLGGKRFVIFTSGHGHYSVEKAAQSFGFGSDAVRGVEVDVEGRMRVDALERGIVEAKEKGEVPFYVNATAGTTVLGSFDPLNEIAAVCKKYGLWMHVDGSWGAPIIFSDKQKHKLAGIEKADSISLCPHKMLNVPLTCSFLLGKDLREFHKGMTLPAGYLFHSSEATEDEGDHYYDLADLTPQCGRRADSLKMALSWIYHGTEGFRDSVDSAFEAAAHLAGLVAKNENFELVSSNPPPCLQVCFYYKKSGDSDKNSDITRRIVEYLVPRGFMTDYAPGSEGKFFRVVVNGVTRKETVEGLVKGIEQAGHELGIA</sequence>
<evidence type="ECO:0000256" key="7">
    <source>
        <dbReference type="RuleBase" id="RU000382"/>
    </source>
</evidence>
<evidence type="ECO:0000313" key="9">
    <source>
        <dbReference type="Proteomes" id="UP000225277"/>
    </source>
</evidence>
<dbReference type="Gene3D" id="3.90.1150.170">
    <property type="match status" value="1"/>
</dbReference>
<proteinExistence type="inferred from homology"/>
<dbReference type="InterPro" id="IPR021115">
    <property type="entry name" value="Pyridoxal-P_BS"/>
</dbReference>
<keyword evidence="9" id="KW-1185">Reference proteome</keyword>
<dbReference type="GO" id="GO:0016831">
    <property type="term" value="F:carboxy-lyase activity"/>
    <property type="evidence" value="ECO:0007669"/>
    <property type="project" value="UniProtKB-KW"/>
</dbReference>
<dbReference type="AlphaFoldDB" id="A0A2D3ULR5"/>
<evidence type="ECO:0000256" key="1">
    <source>
        <dbReference type="ARBA" id="ARBA00001933"/>
    </source>
</evidence>
<dbReference type="GO" id="GO:0005737">
    <property type="term" value="C:cytoplasm"/>
    <property type="evidence" value="ECO:0007669"/>
    <property type="project" value="TreeGrafter"/>
</dbReference>
<dbReference type="Gene3D" id="3.40.640.10">
    <property type="entry name" value="Type I PLP-dependent aspartate aminotransferase-like (Major domain)"/>
    <property type="match status" value="1"/>
</dbReference>
<dbReference type="GeneID" id="35606734"/>